<keyword evidence="4" id="KW-1003">Cell membrane</keyword>
<proteinExistence type="inferred from homology"/>
<feature type="transmembrane region" description="Helical" evidence="8">
    <location>
        <begin position="447"/>
        <end position="468"/>
    </location>
</feature>
<keyword evidence="6 8" id="KW-1133">Transmembrane helix</keyword>
<dbReference type="NCBIfam" id="TIGR00842">
    <property type="entry name" value="bcct"/>
    <property type="match status" value="1"/>
</dbReference>
<protein>
    <submittedName>
        <fullName evidence="9">BCCT family transporter</fullName>
    </submittedName>
</protein>
<accession>A0ABP7Y108</accession>
<sequence length="531" mass="56467">MQPRTDTAPHGRPGAVFWISLAVSAVFVGWGVAAPDTQMDAMSAALNAITRNFGWLYLTVPLVLLVALLILAFSRYGRIRLGADDERPEFRTHSWLAMILSAVMGIGLVSYGVAEPISHFGTPPHQLAGPGTPEAAVVALQYSYYDWGVHAWAIFAVFGLAIAYSTYRKRRGGLVSSLFTPLLGDRVNGPVGKSIDIFAVFATLFGTTTSLGLGALQIDNGLGRLLGTPSGTATQIVIIVVTTVLFTASAVSGVGRGIRFLSESNLVLAVALFLFVLFTGATAFVINLFLESVGRYVNDFLAMSLRGPTFGDLAWMQGWTYFMMAWWIAWGAFVGVFLARISRGRTVRQFVLAVLGVPSLAFFAWFAVFGGSAIELDMRHGGNVAEATAADINSAFFTLLEAFPLPALTSAVVVLLAVLFFISGADANTFVLGMLTSRGSLRPRRPVLVVWGAVTGALAVILLLAGGLEALQQTVIVSSAPFILIIGGLLVSLWKDIKDDPAAIAPQVPAVPAPRAEPVLVTETVEKGARS</sequence>
<keyword evidence="10" id="KW-1185">Reference proteome</keyword>
<feature type="transmembrane region" description="Helical" evidence="8">
    <location>
        <begin position="407"/>
        <end position="435"/>
    </location>
</feature>
<evidence type="ECO:0000256" key="3">
    <source>
        <dbReference type="ARBA" id="ARBA00022448"/>
    </source>
</evidence>
<feature type="transmembrane region" description="Helical" evidence="8">
    <location>
        <begin position="236"/>
        <end position="254"/>
    </location>
</feature>
<comment type="caution">
    <text evidence="9">The sequence shown here is derived from an EMBL/GenBank/DDBJ whole genome shotgun (WGS) entry which is preliminary data.</text>
</comment>
<reference evidence="10" key="1">
    <citation type="journal article" date="2019" name="Int. J. Syst. Evol. Microbiol.">
        <title>The Global Catalogue of Microorganisms (GCM) 10K type strain sequencing project: providing services to taxonomists for standard genome sequencing and annotation.</title>
        <authorList>
            <consortium name="The Broad Institute Genomics Platform"/>
            <consortium name="The Broad Institute Genome Sequencing Center for Infectious Disease"/>
            <person name="Wu L."/>
            <person name="Ma J."/>
        </authorList>
    </citation>
    <scope>NUCLEOTIDE SEQUENCE [LARGE SCALE GENOMIC DNA]</scope>
    <source>
        <strain evidence="10">JCM 17316</strain>
    </source>
</reference>
<dbReference type="Proteomes" id="UP001500266">
    <property type="component" value="Unassembled WGS sequence"/>
</dbReference>
<evidence type="ECO:0000256" key="5">
    <source>
        <dbReference type="ARBA" id="ARBA00022692"/>
    </source>
</evidence>
<evidence type="ECO:0000256" key="1">
    <source>
        <dbReference type="ARBA" id="ARBA00004651"/>
    </source>
</evidence>
<evidence type="ECO:0000256" key="4">
    <source>
        <dbReference type="ARBA" id="ARBA00022475"/>
    </source>
</evidence>
<feature type="transmembrane region" description="Helical" evidence="8">
    <location>
        <begin position="319"/>
        <end position="338"/>
    </location>
</feature>
<evidence type="ECO:0000256" key="7">
    <source>
        <dbReference type="ARBA" id="ARBA00023136"/>
    </source>
</evidence>
<dbReference type="PANTHER" id="PTHR30047:SF7">
    <property type="entry name" value="HIGH-AFFINITY CHOLINE TRANSPORT PROTEIN"/>
    <property type="match status" value="1"/>
</dbReference>
<evidence type="ECO:0000256" key="6">
    <source>
        <dbReference type="ARBA" id="ARBA00022989"/>
    </source>
</evidence>
<evidence type="ECO:0000313" key="9">
    <source>
        <dbReference type="EMBL" id="GAA4128103.1"/>
    </source>
</evidence>
<gene>
    <name evidence="9" type="ORF">GCM10022416_03490</name>
</gene>
<feature type="transmembrane region" description="Helical" evidence="8">
    <location>
        <begin position="95"/>
        <end position="114"/>
    </location>
</feature>
<dbReference type="EMBL" id="BAABDO010000003">
    <property type="protein sequence ID" value="GAA4128103.1"/>
    <property type="molecule type" value="Genomic_DNA"/>
</dbReference>
<keyword evidence="3" id="KW-0813">Transport</keyword>
<comment type="similarity">
    <text evidence="2">Belongs to the BCCT transporter (TC 2.A.15) family.</text>
</comment>
<keyword evidence="5 8" id="KW-0812">Transmembrane</keyword>
<feature type="transmembrane region" description="Helical" evidence="8">
    <location>
        <begin position="474"/>
        <end position="494"/>
    </location>
</feature>
<dbReference type="Pfam" id="PF02028">
    <property type="entry name" value="BCCT"/>
    <property type="match status" value="1"/>
</dbReference>
<feature type="transmembrane region" description="Helical" evidence="8">
    <location>
        <begin position="195"/>
        <end position="216"/>
    </location>
</feature>
<feature type="transmembrane region" description="Helical" evidence="8">
    <location>
        <begin position="350"/>
        <end position="374"/>
    </location>
</feature>
<dbReference type="RefSeq" id="WP_345016679.1">
    <property type="nucleotide sequence ID" value="NZ_BAABDO010000003.1"/>
</dbReference>
<evidence type="ECO:0000256" key="2">
    <source>
        <dbReference type="ARBA" id="ARBA00005658"/>
    </source>
</evidence>
<feature type="transmembrane region" description="Helical" evidence="8">
    <location>
        <begin position="149"/>
        <end position="167"/>
    </location>
</feature>
<comment type="subcellular location">
    <subcellularLocation>
        <location evidence="1">Cell membrane</location>
        <topology evidence="1">Multi-pass membrane protein</topology>
    </subcellularLocation>
</comment>
<evidence type="ECO:0000256" key="8">
    <source>
        <dbReference type="SAM" id="Phobius"/>
    </source>
</evidence>
<organism evidence="9 10">
    <name type="scientific">Actinomadura keratinilytica</name>
    <dbReference type="NCBI Taxonomy" id="547461"/>
    <lineage>
        <taxon>Bacteria</taxon>
        <taxon>Bacillati</taxon>
        <taxon>Actinomycetota</taxon>
        <taxon>Actinomycetes</taxon>
        <taxon>Streptosporangiales</taxon>
        <taxon>Thermomonosporaceae</taxon>
        <taxon>Actinomadura</taxon>
    </lineage>
</organism>
<evidence type="ECO:0000313" key="10">
    <source>
        <dbReference type="Proteomes" id="UP001500266"/>
    </source>
</evidence>
<dbReference type="InterPro" id="IPR000060">
    <property type="entry name" value="BCCT_transptr"/>
</dbReference>
<feature type="transmembrane region" description="Helical" evidence="8">
    <location>
        <begin position="53"/>
        <end position="74"/>
    </location>
</feature>
<feature type="transmembrane region" description="Helical" evidence="8">
    <location>
        <begin position="266"/>
        <end position="290"/>
    </location>
</feature>
<name>A0ABP7Y108_9ACTN</name>
<keyword evidence="7 8" id="KW-0472">Membrane</keyword>
<dbReference type="PANTHER" id="PTHR30047">
    <property type="entry name" value="HIGH-AFFINITY CHOLINE TRANSPORT PROTEIN-RELATED"/>
    <property type="match status" value="1"/>
</dbReference>
<feature type="transmembrane region" description="Helical" evidence="8">
    <location>
        <begin position="12"/>
        <end position="33"/>
    </location>
</feature>